<name>A0A4V6JIQ2_9ENTR</name>
<gene>
    <name evidence="2" type="primary">fabG_6</name>
    <name evidence="2" type="ORF">NCTC13032_03934</name>
    <name evidence="1" type="ORF">VOF76_13220</name>
</gene>
<dbReference type="InterPro" id="IPR036291">
    <property type="entry name" value="NAD(P)-bd_dom_sf"/>
</dbReference>
<keyword evidence="4" id="KW-1185">Reference proteome</keyword>
<dbReference type="RefSeq" id="WP_263298002.1">
    <property type="nucleotide sequence ID" value="NZ_JAIPRJ010000001.1"/>
</dbReference>
<dbReference type="InterPro" id="IPR002347">
    <property type="entry name" value="SDR_fam"/>
</dbReference>
<dbReference type="EMBL" id="JAYMCU010000021">
    <property type="protein sequence ID" value="MEC3937130.1"/>
    <property type="molecule type" value="Genomic_DNA"/>
</dbReference>
<reference evidence="2 3" key="1">
    <citation type="submission" date="2019-05" db="EMBL/GenBank/DDBJ databases">
        <authorList>
            <consortium name="Pathogen Informatics"/>
        </authorList>
    </citation>
    <scope>NUCLEOTIDE SEQUENCE [LARGE SCALE GENOMIC DNA]</scope>
    <source>
        <strain evidence="2 3">NCTC13032</strain>
    </source>
</reference>
<dbReference type="Pfam" id="PF13561">
    <property type="entry name" value="adh_short_C2"/>
    <property type="match status" value="1"/>
</dbReference>
<protein>
    <submittedName>
        <fullName evidence="2">3-oxoacyl-[acyl-carrier-protein] reductase FabG</fullName>
        <ecNumber evidence="2">1.1.1.100</ecNumber>
    </submittedName>
    <submittedName>
        <fullName evidence="1">SDR family oxidoreductase</fullName>
    </submittedName>
</protein>
<evidence type="ECO:0000313" key="1">
    <source>
        <dbReference type="EMBL" id="MEC3937130.1"/>
    </source>
</evidence>
<keyword evidence="2" id="KW-0560">Oxidoreductase</keyword>
<dbReference type="SUPFAM" id="SSF51735">
    <property type="entry name" value="NAD(P)-binding Rossmann-fold domains"/>
    <property type="match status" value="1"/>
</dbReference>
<evidence type="ECO:0000313" key="4">
    <source>
        <dbReference type="Proteomes" id="UP001357437"/>
    </source>
</evidence>
<dbReference type="GO" id="GO:0004316">
    <property type="term" value="F:3-oxoacyl-[acyl-carrier-protein] reductase (NADPH) activity"/>
    <property type="evidence" value="ECO:0007669"/>
    <property type="project" value="UniProtKB-EC"/>
</dbReference>
<dbReference type="EMBL" id="LR590464">
    <property type="protein sequence ID" value="VTP69043.1"/>
    <property type="molecule type" value="Genomic_DNA"/>
</dbReference>
<proteinExistence type="predicted"/>
<dbReference type="AlphaFoldDB" id="A0A4V6JIQ2"/>
<accession>A0A4V6JIQ2</accession>
<dbReference type="Proteomes" id="UP001357437">
    <property type="component" value="Unassembled WGS sequence"/>
</dbReference>
<organism evidence="2 3">
    <name type="scientific">Leclercia adecarboxylata</name>
    <dbReference type="NCBI Taxonomy" id="83655"/>
    <lineage>
        <taxon>Bacteria</taxon>
        <taxon>Pseudomonadati</taxon>
        <taxon>Pseudomonadota</taxon>
        <taxon>Gammaproteobacteria</taxon>
        <taxon>Enterobacterales</taxon>
        <taxon>Enterobacteriaceae</taxon>
        <taxon>Leclercia</taxon>
    </lineage>
</organism>
<dbReference type="Proteomes" id="UP000310719">
    <property type="component" value="Chromosome"/>
</dbReference>
<reference evidence="1 4" key="2">
    <citation type="submission" date="2024-01" db="EMBL/GenBank/DDBJ databases">
        <title>Comparative Genomics of Leclercia adecarboxylata Strains Isolated from Several Sources.</title>
        <authorList>
            <person name="Yescas-Zazueta V."/>
            <person name="Balbuena-Alonso M.G."/>
            <person name="Valencia D."/>
            <person name="Mendez-Pfeiffer P.A."/>
            <person name="Ballesteros-Monrreal M.G."/>
            <person name="Rocha-Gracia R.D.C."/>
            <person name="Barrios-Villa E."/>
        </authorList>
    </citation>
    <scope>NUCLEOTIDE SEQUENCE [LARGE SCALE GENOMIC DNA]</scope>
    <source>
        <strain evidence="1 4">33MEM</strain>
    </source>
</reference>
<dbReference type="Gene3D" id="3.40.50.720">
    <property type="entry name" value="NAD(P)-binding Rossmann-like Domain"/>
    <property type="match status" value="1"/>
</dbReference>
<evidence type="ECO:0000313" key="3">
    <source>
        <dbReference type="Proteomes" id="UP000310719"/>
    </source>
</evidence>
<sequence length="42" mass="4345">MTPFGRLGGVDEVATALLFLASDESRFVAGEALFLDGGIMAV</sequence>
<evidence type="ECO:0000313" key="2">
    <source>
        <dbReference type="EMBL" id="VTP69043.1"/>
    </source>
</evidence>
<dbReference type="EC" id="1.1.1.100" evidence="2"/>